<evidence type="ECO:0000256" key="1">
    <source>
        <dbReference type="SAM" id="MobiDB-lite"/>
    </source>
</evidence>
<evidence type="ECO:0000313" key="2">
    <source>
        <dbReference type="EMBL" id="TNN66176.1"/>
    </source>
</evidence>
<accession>A0A4Z2HK81</accession>
<organism evidence="2 3">
    <name type="scientific">Liparis tanakae</name>
    <name type="common">Tanaka's snailfish</name>
    <dbReference type="NCBI Taxonomy" id="230148"/>
    <lineage>
        <taxon>Eukaryota</taxon>
        <taxon>Metazoa</taxon>
        <taxon>Chordata</taxon>
        <taxon>Craniata</taxon>
        <taxon>Vertebrata</taxon>
        <taxon>Euteleostomi</taxon>
        <taxon>Actinopterygii</taxon>
        <taxon>Neopterygii</taxon>
        <taxon>Teleostei</taxon>
        <taxon>Neoteleostei</taxon>
        <taxon>Acanthomorphata</taxon>
        <taxon>Eupercaria</taxon>
        <taxon>Perciformes</taxon>
        <taxon>Cottioidei</taxon>
        <taxon>Cottales</taxon>
        <taxon>Liparidae</taxon>
        <taxon>Liparis</taxon>
    </lineage>
</organism>
<gene>
    <name evidence="2" type="ORF">EYF80_023654</name>
</gene>
<keyword evidence="3" id="KW-1185">Reference proteome</keyword>
<sequence>MESESRQKQAGEALKDWVTAGRWIGALLRGLSTSTDGITSSIRGNAEQRFDGERRDNEARNERRRKTTIKQQPAR</sequence>
<reference evidence="2 3" key="1">
    <citation type="submission" date="2019-03" db="EMBL/GenBank/DDBJ databases">
        <title>First draft genome of Liparis tanakae, snailfish: a comprehensive survey of snailfish specific genes.</title>
        <authorList>
            <person name="Kim W."/>
            <person name="Song I."/>
            <person name="Jeong J.-H."/>
            <person name="Kim D."/>
            <person name="Kim S."/>
            <person name="Ryu S."/>
            <person name="Song J.Y."/>
            <person name="Lee S.K."/>
        </authorList>
    </citation>
    <scope>NUCLEOTIDE SEQUENCE [LARGE SCALE GENOMIC DNA]</scope>
    <source>
        <tissue evidence="2">Muscle</tissue>
    </source>
</reference>
<dbReference type="AlphaFoldDB" id="A0A4Z2HK81"/>
<feature type="compositionally biased region" description="Basic and acidic residues" evidence="1">
    <location>
        <begin position="46"/>
        <end position="61"/>
    </location>
</feature>
<proteinExistence type="predicted"/>
<feature type="compositionally biased region" description="Polar residues" evidence="1">
    <location>
        <begin position="34"/>
        <end position="43"/>
    </location>
</feature>
<comment type="caution">
    <text evidence="2">The sequence shown here is derived from an EMBL/GenBank/DDBJ whole genome shotgun (WGS) entry which is preliminary data.</text>
</comment>
<name>A0A4Z2HK81_9TELE</name>
<evidence type="ECO:0000313" key="3">
    <source>
        <dbReference type="Proteomes" id="UP000314294"/>
    </source>
</evidence>
<feature type="region of interest" description="Disordered" evidence="1">
    <location>
        <begin position="34"/>
        <end position="75"/>
    </location>
</feature>
<dbReference type="EMBL" id="SRLO01000224">
    <property type="protein sequence ID" value="TNN66176.1"/>
    <property type="molecule type" value="Genomic_DNA"/>
</dbReference>
<dbReference type="Proteomes" id="UP000314294">
    <property type="component" value="Unassembled WGS sequence"/>
</dbReference>
<protein>
    <submittedName>
        <fullName evidence="2">Uncharacterized protein</fullName>
    </submittedName>
</protein>